<dbReference type="AlphaFoldDB" id="A0A1I4V9N0"/>
<accession>A0A1I4V9N0</accession>
<protein>
    <submittedName>
        <fullName evidence="1">Uncharacterized protein</fullName>
    </submittedName>
</protein>
<name>A0A1I4V9N0_9HYPH</name>
<feature type="non-terminal residue" evidence="1">
    <location>
        <position position="94"/>
    </location>
</feature>
<evidence type="ECO:0000313" key="1">
    <source>
        <dbReference type="EMBL" id="SFM97884.1"/>
    </source>
</evidence>
<dbReference type="Proteomes" id="UP000199048">
    <property type="component" value="Unassembled WGS sequence"/>
</dbReference>
<organism evidence="1 2">
    <name type="scientific">Methylobacterium pseudosasicola</name>
    <dbReference type="NCBI Taxonomy" id="582667"/>
    <lineage>
        <taxon>Bacteria</taxon>
        <taxon>Pseudomonadati</taxon>
        <taxon>Pseudomonadota</taxon>
        <taxon>Alphaproteobacteria</taxon>
        <taxon>Hyphomicrobiales</taxon>
        <taxon>Methylobacteriaceae</taxon>
        <taxon>Methylobacterium</taxon>
    </lineage>
</organism>
<gene>
    <name evidence="1" type="ORF">SAMN05192568_10911</name>
</gene>
<reference evidence="2" key="1">
    <citation type="submission" date="2016-10" db="EMBL/GenBank/DDBJ databases">
        <authorList>
            <person name="Varghese N."/>
            <person name="Submissions S."/>
        </authorList>
    </citation>
    <scope>NUCLEOTIDE SEQUENCE [LARGE SCALE GENOMIC DNA]</scope>
    <source>
        <strain evidence="2">BL36</strain>
    </source>
</reference>
<dbReference type="RefSeq" id="WP_139234335.1">
    <property type="nucleotide sequence ID" value="NZ_FOTK01000091.1"/>
</dbReference>
<proteinExistence type="predicted"/>
<evidence type="ECO:0000313" key="2">
    <source>
        <dbReference type="Proteomes" id="UP000199048"/>
    </source>
</evidence>
<keyword evidence="2" id="KW-1185">Reference proteome</keyword>
<dbReference type="EMBL" id="FOTK01000091">
    <property type="protein sequence ID" value="SFM97884.1"/>
    <property type="molecule type" value="Genomic_DNA"/>
</dbReference>
<sequence length="94" mass="10093">MLGLRNKKAGLEAALQDLETRRSGVVRRLEAAAMKAEEAIAAQRAFLVDTNGEDAAIAKRLADACRRTADERAALDDAARTLSEQVAQAKDALE</sequence>